<dbReference type="EMBL" id="BDQV01004783">
    <property type="protein sequence ID" value="GAY34860.1"/>
    <property type="molecule type" value="Genomic_DNA"/>
</dbReference>
<dbReference type="AlphaFoldDB" id="A0A2H5N3Q7"/>
<name>A0A2H5N3Q7_CITUN</name>
<keyword evidence="4" id="KW-1185">Reference proteome</keyword>
<keyword evidence="2" id="KW-0732">Signal</keyword>
<feature type="compositionally biased region" description="Basic and acidic residues" evidence="1">
    <location>
        <begin position="36"/>
        <end position="45"/>
    </location>
</feature>
<comment type="caution">
    <text evidence="3">The sequence shown here is derived from an EMBL/GenBank/DDBJ whole genome shotgun (WGS) entry which is preliminary data.</text>
</comment>
<organism evidence="3 4">
    <name type="scientific">Citrus unshiu</name>
    <name type="common">Satsuma mandarin</name>
    <name type="synonym">Citrus nobilis var. unshiu</name>
    <dbReference type="NCBI Taxonomy" id="55188"/>
    <lineage>
        <taxon>Eukaryota</taxon>
        <taxon>Viridiplantae</taxon>
        <taxon>Streptophyta</taxon>
        <taxon>Embryophyta</taxon>
        <taxon>Tracheophyta</taxon>
        <taxon>Spermatophyta</taxon>
        <taxon>Magnoliopsida</taxon>
        <taxon>eudicotyledons</taxon>
        <taxon>Gunneridae</taxon>
        <taxon>Pentapetalae</taxon>
        <taxon>rosids</taxon>
        <taxon>malvids</taxon>
        <taxon>Sapindales</taxon>
        <taxon>Rutaceae</taxon>
        <taxon>Aurantioideae</taxon>
        <taxon>Citrus</taxon>
    </lineage>
</organism>
<evidence type="ECO:0000313" key="4">
    <source>
        <dbReference type="Proteomes" id="UP000236630"/>
    </source>
</evidence>
<evidence type="ECO:0000313" key="3">
    <source>
        <dbReference type="EMBL" id="GAY34860.1"/>
    </source>
</evidence>
<reference evidence="3 4" key="1">
    <citation type="journal article" date="2017" name="Front. Genet.">
        <title>Draft sequencing of the heterozygous diploid genome of Satsuma (Citrus unshiu Marc.) using a hybrid assembly approach.</title>
        <authorList>
            <person name="Shimizu T."/>
            <person name="Tanizawa Y."/>
            <person name="Mochizuki T."/>
            <person name="Nagasaki H."/>
            <person name="Yoshioka T."/>
            <person name="Toyoda A."/>
            <person name="Fujiyama A."/>
            <person name="Kaminuma E."/>
            <person name="Nakamura Y."/>
        </authorList>
    </citation>
    <scope>NUCLEOTIDE SEQUENCE [LARGE SCALE GENOMIC DNA]</scope>
    <source>
        <strain evidence="4">cv. Miyagawa wase</strain>
    </source>
</reference>
<feature type="region of interest" description="Disordered" evidence="1">
    <location>
        <begin position="28"/>
        <end position="50"/>
    </location>
</feature>
<evidence type="ECO:0000256" key="1">
    <source>
        <dbReference type="SAM" id="MobiDB-lite"/>
    </source>
</evidence>
<protein>
    <submittedName>
        <fullName evidence="3">Uncharacterized protein</fullName>
    </submittedName>
</protein>
<accession>A0A2H5N3Q7</accession>
<sequence>MERVLVKVNFFILMTTLLLSILIASSSNSNGQEQEMNDKEMEMTPKKSKSMQGVSKLLPLLVGGIVADYAIKSPAVHSAINSTSCWISNNCTANTTDQEDADDQSTPAEEEEEEEADNQQ</sequence>
<dbReference type="Proteomes" id="UP000236630">
    <property type="component" value="Unassembled WGS sequence"/>
</dbReference>
<evidence type="ECO:0000256" key="2">
    <source>
        <dbReference type="SAM" id="SignalP"/>
    </source>
</evidence>
<feature type="compositionally biased region" description="Acidic residues" evidence="1">
    <location>
        <begin position="97"/>
        <end position="120"/>
    </location>
</feature>
<feature type="signal peptide" evidence="2">
    <location>
        <begin position="1"/>
        <end position="26"/>
    </location>
</feature>
<proteinExistence type="predicted"/>
<feature type="chain" id="PRO_5014134399" evidence="2">
    <location>
        <begin position="27"/>
        <end position="120"/>
    </location>
</feature>
<gene>
    <name evidence="3" type="ORF">CUMW_284680</name>
</gene>
<feature type="region of interest" description="Disordered" evidence="1">
    <location>
        <begin position="91"/>
        <end position="120"/>
    </location>
</feature>